<dbReference type="AlphaFoldDB" id="A0A4Q9PH40"/>
<keyword evidence="1" id="KW-0812">Transmembrane</keyword>
<evidence type="ECO:0000313" key="3">
    <source>
        <dbReference type="Proteomes" id="UP000292082"/>
    </source>
</evidence>
<keyword evidence="3" id="KW-1185">Reference proteome</keyword>
<organism evidence="2 3">
    <name type="scientific">Dichomitus squalens</name>
    <dbReference type="NCBI Taxonomy" id="114155"/>
    <lineage>
        <taxon>Eukaryota</taxon>
        <taxon>Fungi</taxon>
        <taxon>Dikarya</taxon>
        <taxon>Basidiomycota</taxon>
        <taxon>Agaricomycotina</taxon>
        <taxon>Agaricomycetes</taxon>
        <taxon>Polyporales</taxon>
        <taxon>Polyporaceae</taxon>
        <taxon>Dichomitus</taxon>
    </lineage>
</organism>
<proteinExistence type="predicted"/>
<feature type="transmembrane region" description="Helical" evidence="1">
    <location>
        <begin position="92"/>
        <end position="113"/>
    </location>
</feature>
<gene>
    <name evidence="2" type="ORF">BD310DRAFT_263907</name>
</gene>
<accession>A0A4Q9PH40</accession>
<name>A0A4Q9PH40_9APHY</name>
<dbReference type="Proteomes" id="UP000292082">
    <property type="component" value="Unassembled WGS sequence"/>
</dbReference>
<reference evidence="2 3" key="1">
    <citation type="submission" date="2019-01" db="EMBL/GenBank/DDBJ databases">
        <title>Draft genome sequences of three monokaryotic isolates of the white-rot basidiomycete fungus Dichomitus squalens.</title>
        <authorList>
            <consortium name="DOE Joint Genome Institute"/>
            <person name="Lopez S.C."/>
            <person name="Andreopoulos B."/>
            <person name="Pangilinan J."/>
            <person name="Lipzen A."/>
            <person name="Riley R."/>
            <person name="Ahrendt S."/>
            <person name="Ng V."/>
            <person name="Barry K."/>
            <person name="Daum C."/>
            <person name="Grigoriev I.V."/>
            <person name="Hilden K.S."/>
            <person name="Makela M.R."/>
            <person name="de Vries R.P."/>
        </authorList>
    </citation>
    <scope>NUCLEOTIDE SEQUENCE [LARGE SCALE GENOMIC DNA]</scope>
    <source>
        <strain evidence="2 3">CBS 464.89</strain>
    </source>
</reference>
<evidence type="ECO:0000256" key="1">
    <source>
        <dbReference type="SAM" id="Phobius"/>
    </source>
</evidence>
<evidence type="ECO:0000313" key="2">
    <source>
        <dbReference type="EMBL" id="TBU52026.1"/>
    </source>
</evidence>
<protein>
    <submittedName>
        <fullName evidence="2">Uncharacterized protein</fullName>
    </submittedName>
</protein>
<dbReference type="EMBL" id="ML145271">
    <property type="protein sequence ID" value="TBU52026.1"/>
    <property type="molecule type" value="Genomic_DNA"/>
</dbReference>
<keyword evidence="1" id="KW-1133">Transmembrane helix</keyword>
<sequence length="254" mass="28397">MEANGVPPKPSSPPDNSDREVLVITSTSGGGNSIDHSESVVLDSRSRVRRIDIMKNAPVGGFALAYCAHRLYRRYCPRRLPVFTPFKLTELYFFWGSALTLSCYAFVSFADIIRDRDLLTIYLGGDAVAHMTAKQREEISSSSDQILFRGTRGVTFRSALESIRVGMCSVLCNARSFGHISIAISVGMLAHYHDFLTIHRPIRYIHTFSEIELVAPSRTARSEDLGCVGWRGCRYRREAQPTSVGRSPRPPCYI</sequence>
<keyword evidence="1" id="KW-0472">Membrane</keyword>